<protein>
    <submittedName>
        <fullName evidence="1">Uncharacterized protein</fullName>
    </submittedName>
</protein>
<dbReference type="AlphaFoldDB" id="X1MRK0"/>
<feature type="non-terminal residue" evidence="1">
    <location>
        <position position="1"/>
    </location>
</feature>
<gene>
    <name evidence="1" type="ORF">S06H3_27393</name>
</gene>
<dbReference type="EMBL" id="BARV01015888">
    <property type="protein sequence ID" value="GAI20666.1"/>
    <property type="molecule type" value="Genomic_DNA"/>
</dbReference>
<organism evidence="1">
    <name type="scientific">marine sediment metagenome</name>
    <dbReference type="NCBI Taxonomy" id="412755"/>
    <lineage>
        <taxon>unclassified sequences</taxon>
        <taxon>metagenomes</taxon>
        <taxon>ecological metagenomes</taxon>
    </lineage>
</organism>
<dbReference type="Pfam" id="PF14100">
    <property type="entry name" value="DUF6807"/>
    <property type="match status" value="1"/>
</dbReference>
<accession>X1MRK0</accession>
<evidence type="ECO:0000313" key="1">
    <source>
        <dbReference type="EMBL" id="GAI20666.1"/>
    </source>
</evidence>
<name>X1MRK0_9ZZZZ</name>
<reference evidence="1" key="1">
    <citation type="journal article" date="2014" name="Front. Microbiol.">
        <title>High frequency of phylogenetically diverse reductive dehalogenase-homologous genes in deep subseafloor sedimentary metagenomes.</title>
        <authorList>
            <person name="Kawai M."/>
            <person name="Futagami T."/>
            <person name="Toyoda A."/>
            <person name="Takaki Y."/>
            <person name="Nishi S."/>
            <person name="Hori S."/>
            <person name="Arai W."/>
            <person name="Tsubouchi T."/>
            <person name="Morono Y."/>
            <person name="Uchiyama I."/>
            <person name="Ito T."/>
            <person name="Fujiyama A."/>
            <person name="Inagaki F."/>
            <person name="Takami H."/>
        </authorList>
    </citation>
    <scope>NUCLEOTIDE SEQUENCE</scope>
    <source>
        <strain evidence="1">Expedition CK06-06</strain>
    </source>
</reference>
<dbReference type="InterPro" id="IPR029475">
    <property type="entry name" value="DUF6807"/>
</dbReference>
<comment type="caution">
    <text evidence="1">The sequence shown here is derived from an EMBL/GenBank/DDBJ whole genome shotgun (WGS) entry which is preliminary data.</text>
</comment>
<proteinExistence type="predicted"/>
<sequence>AVLVLAVAALGNQRVPKVEFIKGKNRIDVMVGGRHFTSYIYGNELTKPMMVPLRSPSGIVVTRREPLVEMKGGSKDHSHHVGIFFAVDKVNRSNFWNNASPPPQIKHIAILQTPI</sequence>